<keyword evidence="2" id="KW-1185">Reference proteome</keyword>
<proteinExistence type="predicted"/>
<accession>A0ABW9ZQS9</accession>
<evidence type="ECO:0000313" key="2">
    <source>
        <dbReference type="Proteomes" id="UP000753802"/>
    </source>
</evidence>
<dbReference type="RefSeq" id="WP_202630232.1">
    <property type="nucleotide sequence ID" value="NZ_JAACJS010000011.1"/>
</dbReference>
<organism evidence="1 2">
    <name type="scientific">Sediminibacterium roseum</name>
    <dbReference type="NCBI Taxonomy" id="1978412"/>
    <lineage>
        <taxon>Bacteria</taxon>
        <taxon>Pseudomonadati</taxon>
        <taxon>Bacteroidota</taxon>
        <taxon>Chitinophagia</taxon>
        <taxon>Chitinophagales</taxon>
        <taxon>Chitinophagaceae</taxon>
        <taxon>Sediminibacterium</taxon>
    </lineage>
</organism>
<name>A0ABW9ZQS9_9BACT</name>
<dbReference type="EMBL" id="JAACJS010000011">
    <property type="protein sequence ID" value="NCI49454.1"/>
    <property type="molecule type" value="Genomic_DNA"/>
</dbReference>
<evidence type="ECO:0000313" key="1">
    <source>
        <dbReference type="EMBL" id="NCI49454.1"/>
    </source>
</evidence>
<reference evidence="1 2" key="1">
    <citation type="submission" date="2020-01" db="EMBL/GenBank/DDBJ databases">
        <title>Genome analysis.</title>
        <authorList>
            <person name="Wu S."/>
            <person name="Wang G."/>
        </authorList>
    </citation>
    <scope>NUCLEOTIDE SEQUENCE [LARGE SCALE GENOMIC DNA]</scope>
    <source>
        <strain evidence="1 2">SYL130</strain>
    </source>
</reference>
<gene>
    <name evidence="1" type="ORF">GWC95_05935</name>
</gene>
<comment type="caution">
    <text evidence="1">The sequence shown here is derived from an EMBL/GenBank/DDBJ whole genome shotgun (WGS) entry which is preliminary data.</text>
</comment>
<sequence length="109" mass="11262">MPNTSLTTLDTAITPEIITTEGAGKAYQSVAQSTAITIQDATDNLRNINTIGATVLGVAMAKALENPATASQYDPIIKMAEGMVSHAASNFLTIGQYAAQVLEGYPSGS</sequence>
<evidence type="ECO:0008006" key="3">
    <source>
        <dbReference type="Google" id="ProtNLM"/>
    </source>
</evidence>
<dbReference type="Proteomes" id="UP000753802">
    <property type="component" value="Unassembled WGS sequence"/>
</dbReference>
<protein>
    <recommendedName>
        <fullName evidence="3">Killing trait domain-containing protein</fullName>
    </recommendedName>
</protein>